<organism evidence="1 2">
    <name type="scientific">Subdoligranulum variabile DSM 15176</name>
    <dbReference type="NCBI Taxonomy" id="411471"/>
    <lineage>
        <taxon>Bacteria</taxon>
        <taxon>Bacillati</taxon>
        <taxon>Bacillota</taxon>
        <taxon>Clostridia</taxon>
        <taxon>Eubacteriales</taxon>
        <taxon>Oscillospiraceae</taxon>
        <taxon>Subdoligranulum</taxon>
    </lineage>
</organism>
<proteinExistence type="predicted"/>
<name>D1PNA1_9FIRM</name>
<keyword evidence="2" id="KW-1185">Reference proteome</keyword>
<dbReference type="Proteomes" id="UP000003438">
    <property type="component" value="Unassembled WGS sequence"/>
</dbReference>
<protein>
    <submittedName>
        <fullName evidence="1">Uncharacterized protein</fullName>
    </submittedName>
</protein>
<dbReference type="HOGENOM" id="CLU_3206096_0_0_9"/>
<evidence type="ECO:0000313" key="1">
    <source>
        <dbReference type="EMBL" id="EFB76036.1"/>
    </source>
</evidence>
<sequence length="45" mass="5402">MASTQIDAIQKFQKRFCFERDIKIDHKRSPPFQPDYIMQDMGVQI</sequence>
<reference evidence="1" key="1">
    <citation type="submission" date="2009-12" db="EMBL/GenBank/DDBJ databases">
        <authorList>
            <person name="Weinstock G."/>
            <person name="Sodergren E."/>
            <person name="Clifton S."/>
            <person name="Fulton L."/>
            <person name="Fulton B."/>
            <person name="Courtney L."/>
            <person name="Fronick C."/>
            <person name="Harrison M."/>
            <person name="Strong C."/>
            <person name="Farmer C."/>
            <person name="Delahaunty K."/>
            <person name="Markovic C."/>
            <person name="Hall O."/>
            <person name="Minx P."/>
            <person name="Tomlinson C."/>
            <person name="Mitreva M."/>
            <person name="Nelson J."/>
            <person name="Hou S."/>
            <person name="Wollam A."/>
            <person name="Pepin K.H."/>
            <person name="Johnson M."/>
            <person name="Bhonagiri V."/>
            <person name="Nash W.E."/>
            <person name="Warren W."/>
            <person name="Chinwalla A."/>
            <person name="Mardis E.R."/>
            <person name="Wilson R.K."/>
        </authorList>
    </citation>
    <scope>NUCLEOTIDE SEQUENCE [LARGE SCALE GENOMIC DNA]</scope>
    <source>
        <strain evidence="1">DSM 15176</strain>
    </source>
</reference>
<dbReference type="EMBL" id="ACBY02000023">
    <property type="protein sequence ID" value="EFB76036.1"/>
    <property type="molecule type" value="Genomic_DNA"/>
</dbReference>
<dbReference type="AlphaFoldDB" id="D1PNA1"/>
<comment type="caution">
    <text evidence="1">The sequence shown here is derived from an EMBL/GenBank/DDBJ whole genome shotgun (WGS) entry which is preliminary data.</text>
</comment>
<evidence type="ECO:0000313" key="2">
    <source>
        <dbReference type="Proteomes" id="UP000003438"/>
    </source>
</evidence>
<dbReference type="STRING" id="411471.SUBVAR_05820"/>
<accession>D1PNA1</accession>
<gene>
    <name evidence="1" type="ORF">SUBVAR_05820</name>
</gene>